<evidence type="ECO:0000259" key="3">
    <source>
        <dbReference type="Pfam" id="PF02826"/>
    </source>
</evidence>
<sequence length="307" mass="33934">MLLLDDDPAYGYLSLIGRRAPELKIVTFSESDAVARGDCPIWLGAPDKAASLLMDGEKPDWLQLTWAGFAPLMRPALPKDYLLTRAVDVFGQPMLEYVLAHILAHSKSNASYLEKQNRFIWSPVQSNSLLGRRVMIVGAGNIGQYIAKRLKCLGMDIVGVQRVPTLSGEMQATFDLSTFASHLGNVDYVVNILPDTPKTRNIFNLETFRKMKPGAMFMNIGRGTAVVDADLVQALEEGHLSSAVLDVFRQEPLPPSHQFWVTPNIVITPHIAGPIDPVSMANSFLENLDRFESRLPLNGEVDLGRGY</sequence>
<dbReference type="SUPFAM" id="SSF51735">
    <property type="entry name" value="NAD(P)-binding Rossmann-fold domains"/>
    <property type="match status" value="1"/>
</dbReference>
<feature type="domain" description="D-isomer specific 2-hydroxyacid dehydrogenase NAD-binding" evidence="3">
    <location>
        <begin position="99"/>
        <end position="272"/>
    </location>
</feature>
<evidence type="ECO:0000256" key="1">
    <source>
        <dbReference type="ARBA" id="ARBA00023002"/>
    </source>
</evidence>
<dbReference type="PANTHER" id="PTHR43333:SF1">
    <property type="entry name" value="D-ISOMER SPECIFIC 2-HYDROXYACID DEHYDROGENASE NAD-BINDING DOMAIN-CONTAINING PROTEIN"/>
    <property type="match status" value="1"/>
</dbReference>
<accession>A0ABS4C7B0</accession>
<dbReference type="InterPro" id="IPR006140">
    <property type="entry name" value="D-isomer_DH_NAD-bd"/>
</dbReference>
<comment type="caution">
    <text evidence="4">The sequence shown here is derived from an EMBL/GenBank/DDBJ whole genome shotgun (WGS) entry which is preliminary data.</text>
</comment>
<keyword evidence="2" id="KW-0520">NAD</keyword>
<proteinExistence type="predicted"/>
<evidence type="ECO:0000313" key="5">
    <source>
        <dbReference type="Proteomes" id="UP000673197"/>
    </source>
</evidence>
<reference evidence="4 5" key="1">
    <citation type="journal article" date="2022" name="Syst. Appl. Microbiol.">
        <title>Pseudomonas alliivorans sp. nov., a plant-pathogenic bacterium isolated from onion foliage in Georgia, USA.</title>
        <authorList>
            <person name="Zhao M."/>
            <person name="Tyson C."/>
            <person name="Chen H.C."/>
            <person name="Paudel S."/>
            <person name="Gitaitis R."/>
            <person name="Kvitko B."/>
            <person name="Dutta B."/>
        </authorList>
    </citation>
    <scope>NUCLEOTIDE SEQUENCE [LARGE SCALE GENOMIC DNA]</scope>
    <source>
        <strain evidence="4 5">20GA0068</strain>
    </source>
</reference>
<dbReference type="Gene3D" id="3.40.50.720">
    <property type="entry name" value="NAD(P)-binding Rossmann-like Domain"/>
    <property type="match status" value="2"/>
</dbReference>
<keyword evidence="1" id="KW-0560">Oxidoreductase</keyword>
<evidence type="ECO:0000313" key="4">
    <source>
        <dbReference type="EMBL" id="MBP0946555.1"/>
    </source>
</evidence>
<protein>
    <submittedName>
        <fullName evidence="4">D-2-hydroxyacid dehydrogenase</fullName>
    </submittedName>
</protein>
<gene>
    <name evidence="4" type="ORF">JTJ32_14590</name>
</gene>
<dbReference type="Pfam" id="PF02826">
    <property type="entry name" value="2-Hacid_dh_C"/>
    <property type="match status" value="1"/>
</dbReference>
<dbReference type="InterPro" id="IPR036291">
    <property type="entry name" value="NAD(P)-bd_dom_sf"/>
</dbReference>
<dbReference type="PANTHER" id="PTHR43333">
    <property type="entry name" value="2-HACID_DH_C DOMAIN-CONTAINING PROTEIN"/>
    <property type="match status" value="1"/>
</dbReference>
<organism evidence="4 5">
    <name type="scientific">Pseudomonas alliivorans</name>
    <dbReference type="NCBI Taxonomy" id="2810613"/>
    <lineage>
        <taxon>Bacteria</taxon>
        <taxon>Pseudomonadati</taxon>
        <taxon>Pseudomonadota</taxon>
        <taxon>Gammaproteobacteria</taxon>
        <taxon>Pseudomonadales</taxon>
        <taxon>Pseudomonadaceae</taxon>
        <taxon>Pseudomonas</taxon>
    </lineage>
</organism>
<dbReference type="Proteomes" id="UP000673197">
    <property type="component" value="Unassembled WGS sequence"/>
</dbReference>
<name>A0ABS4C7B0_9PSED</name>
<keyword evidence="5" id="KW-1185">Reference proteome</keyword>
<evidence type="ECO:0000256" key="2">
    <source>
        <dbReference type="ARBA" id="ARBA00023027"/>
    </source>
</evidence>
<dbReference type="CDD" id="cd05300">
    <property type="entry name" value="2-Hacid_dh_1"/>
    <property type="match status" value="1"/>
</dbReference>
<dbReference type="RefSeq" id="WP_210042460.1">
    <property type="nucleotide sequence ID" value="NZ_JAFFZW010000004.1"/>
</dbReference>
<dbReference type="EMBL" id="JAFFZW010000004">
    <property type="protein sequence ID" value="MBP0946555.1"/>
    <property type="molecule type" value="Genomic_DNA"/>
</dbReference>